<dbReference type="AlphaFoldDB" id="A0A9N9I114"/>
<feature type="domain" description="PAS fold-4" evidence="1">
    <location>
        <begin position="74"/>
        <end position="164"/>
    </location>
</feature>
<accession>A0A9N9I114</accession>
<feature type="non-terminal residue" evidence="2">
    <location>
        <position position="174"/>
    </location>
</feature>
<evidence type="ECO:0000259" key="1">
    <source>
        <dbReference type="Pfam" id="PF08448"/>
    </source>
</evidence>
<evidence type="ECO:0000313" key="2">
    <source>
        <dbReference type="EMBL" id="CAG8715716.1"/>
    </source>
</evidence>
<protein>
    <submittedName>
        <fullName evidence="2">4656_t:CDS:1</fullName>
    </submittedName>
</protein>
<organism evidence="2 3">
    <name type="scientific">Acaulospora morrowiae</name>
    <dbReference type="NCBI Taxonomy" id="94023"/>
    <lineage>
        <taxon>Eukaryota</taxon>
        <taxon>Fungi</taxon>
        <taxon>Fungi incertae sedis</taxon>
        <taxon>Mucoromycota</taxon>
        <taxon>Glomeromycotina</taxon>
        <taxon>Glomeromycetes</taxon>
        <taxon>Diversisporales</taxon>
        <taxon>Acaulosporaceae</taxon>
        <taxon>Acaulospora</taxon>
    </lineage>
</organism>
<reference evidence="2" key="1">
    <citation type="submission" date="2021-06" db="EMBL/GenBank/DDBJ databases">
        <authorList>
            <person name="Kallberg Y."/>
            <person name="Tangrot J."/>
            <person name="Rosling A."/>
        </authorList>
    </citation>
    <scope>NUCLEOTIDE SEQUENCE</scope>
    <source>
        <strain evidence="2">CL551</strain>
    </source>
</reference>
<dbReference type="Proteomes" id="UP000789342">
    <property type="component" value="Unassembled WGS sequence"/>
</dbReference>
<gene>
    <name evidence="2" type="ORF">AMORRO_LOCUS12987</name>
</gene>
<dbReference type="Pfam" id="PF08448">
    <property type="entry name" value="PAS_4"/>
    <property type="match status" value="1"/>
</dbReference>
<dbReference type="InterPro" id="IPR013656">
    <property type="entry name" value="PAS_4"/>
</dbReference>
<dbReference type="EMBL" id="CAJVPV010020765">
    <property type="protein sequence ID" value="CAG8715716.1"/>
    <property type="molecule type" value="Genomic_DNA"/>
</dbReference>
<feature type="non-terminal residue" evidence="2">
    <location>
        <position position="1"/>
    </location>
</feature>
<dbReference type="OrthoDB" id="2446250at2759"/>
<evidence type="ECO:0000313" key="3">
    <source>
        <dbReference type="Proteomes" id="UP000789342"/>
    </source>
</evidence>
<name>A0A9N9I114_9GLOM</name>
<proteinExistence type="predicted"/>
<dbReference type="Gene3D" id="3.30.450.20">
    <property type="entry name" value="PAS domain"/>
    <property type="match status" value="1"/>
</dbReference>
<comment type="caution">
    <text evidence="2">The sequence shown here is derived from an EMBL/GenBank/DDBJ whole genome shotgun (WGS) entry which is preliminary data.</text>
</comment>
<keyword evidence="3" id="KW-1185">Reference proteome</keyword>
<sequence>YMIPMEDVTTGLISSNSHSEEVPVAGSVHSFAWSSTPLGPRSSWSPSLKTTVDLCLNSVLPTAICYGPEWILIYNQAWGTLLNSNHPTGRPVSEVRTETYVVLEPLVRGVFSTGKSQLGTDTPIPVQRGDDVEECYFSLALSPMFKEDGTVGGVFIVVQETTQRILAARRMKTL</sequence>